<reference evidence="1 2" key="1">
    <citation type="journal article" date="2018" name="Microbiol. Resour. Announc.">
        <title>Complete Genome Sequence of Klebsiella pneumoniae Siphophage Sugarland.</title>
        <authorList>
            <person name="Erickson S.G."/>
            <person name="Lessor L."/>
            <person name="O'Leary C.J."/>
            <person name="Gill J.J."/>
            <person name="Liu M."/>
        </authorList>
    </citation>
    <scope>NUCLEOTIDE SEQUENCE [LARGE SCALE GENOMIC DNA]</scope>
</reference>
<keyword evidence="2" id="KW-1185">Reference proteome</keyword>
<organism evidence="1 2">
    <name type="scientific">Klebsiella phage Sugarland</name>
    <dbReference type="NCBI Taxonomy" id="2053603"/>
    <lineage>
        <taxon>Viruses</taxon>
        <taxon>Duplodnaviria</taxon>
        <taxon>Heunggongvirae</taxon>
        <taxon>Uroviricota</taxon>
        <taxon>Caudoviricetes</taxon>
        <taxon>Demerecviridae</taxon>
        <taxon>Sugarlandvirus</taxon>
        <taxon>Sugarlandvirus sugarland</taxon>
    </lineage>
</organism>
<name>A0A2H4PGZ7_9CAUD</name>
<sequence>MTTKYLLSSIGRSSSLHVDGSWCKISSKYQFTVRLQSGPSNVREAVISDGDDPRFVRIPHPYLYRFWRNAE</sequence>
<evidence type="ECO:0000313" key="2">
    <source>
        <dbReference type="Proteomes" id="UP000241037"/>
    </source>
</evidence>
<evidence type="ECO:0000313" key="1">
    <source>
        <dbReference type="EMBL" id="ATW61916.1"/>
    </source>
</evidence>
<dbReference type="EMBL" id="MG459987">
    <property type="protein sequence ID" value="ATW61916.1"/>
    <property type="molecule type" value="Genomic_DNA"/>
</dbReference>
<protein>
    <submittedName>
        <fullName evidence="1">Uncharacterized protein</fullName>
    </submittedName>
</protein>
<dbReference type="Proteomes" id="UP000241037">
    <property type="component" value="Segment"/>
</dbReference>
<accession>A0A2H4PGZ7</accession>
<proteinExistence type="predicted"/>
<gene>
    <name evidence="1" type="ORF">CPT_Sugarland_089</name>
</gene>